<evidence type="ECO:0000256" key="7">
    <source>
        <dbReference type="ARBA" id="ARBA00022763"/>
    </source>
</evidence>
<dbReference type="AlphaFoldDB" id="A0A1G1WRY0"/>
<dbReference type="FunFam" id="3.40.50.1010:FF:000001">
    <property type="entry name" value="DNA polymerase I"/>
    <property type="match status" value="1"/>
</dbReference>
<dbReference type="GO" id="GO:0008409">
    <property type="term" value="F:5'-3' exonuclease activity"/>
    <property type="evidence" value="ECO:0007669"/>
    <property type="project" value="InterPro"/>
</dbReference>
<dbReference type="EMBL" id="MHCZ01000007">
    <property type="protein sequence ID" value="OGY30341.1"/>
    <property type="molecule type" value="Genomic_DNA"/>
</dbReference>
<dbReference type="CDD" id="cd08637">
    <property type="entry name" value="DNA_pol_A_pol_I_C"/>
    <property type="match status" value="1"/>
</dbReference>
<keyword evidence="5" id="KW-0235">DNA replication</keyword>
<dbReference type="FunFam" id="1.10.150.20:FF:000003">
    <property type="entry name" value="DNA polymerase I"/>
    <property type="match status" value="1"/>
</dbReference>
<accession>A0A1G1WRY0</accession>
<dbReference type="STRING" id="1802603.A3F35_00745"/>
<dbReference type="InterPro" id="IPR001098">
    <property type="entry name" value="DNA-dir_DNA_pol_A_palm_dom"/>
</dbReference>
<dbReference type="InterPro" id="IPR019760">
    <property type="entry name" value="DNA-dir_DNA_pol_A_CS"/>
</dbReference>
<dbReference type="SMART" id="SM00279">
    <property type="entry name" value="HhH2"/>
    <property type="match status" value="1"/>
</dbReference>
<gene>
    <name evidence="16" type="ORF">A3F35_00745</name>
</gene>
<keyword evidence="10" id="KW-0239">DNA-directed DNA polymerase</keyword>
<protein>
    <recommendedName>
        <fullName evidence="2">DNA-directed DNA polymerase</fullName>
        <ecNumber evidence="2">2.7.7.7</ecNumber>
    </recommendedName>
</protein>
<reference evidence="16 17" key="1">
    <citation type="journal article" date="2016" name="Nat. Commun.">
        <title>Thousands of microbial genomes shed light on interconnected biogeochemical processes in an aquifer system.</title>
        <authorList>
            <person name="Anantharaman K."/>
            <person name="Brown C.T."/>
            <person name="Hug L.A."/>
            <person name="Sharon I."/>
            <person name="Castelle C.J."/>
            <person name="Probst A.J."/>
            <person name="Thomas B.C."/>
            <person name="Singh A."/>
            <person name="Wilkins M.J."/>
            <person name="Karaoz U."/>
            <person name="Brodie E.L."/>
            <person name="Williams K.H."/>
            <person name="Hubbard S.S."/>
            <person name="Banfield J.F."/>
        </authorList>
    </citation>
    <scope>NUCLEOTIDE SEQUENCE [LARGE SCALE GENOMIC DNA]</scope>
</reference>
<evidence type="ECO:0000256" key="6">
    <source>
        <dbReference type="ARBA" id="ARBA00022722"/>
    </source>
</evidence>
<dbReference type="InterPro" id="IPR020046">
    <property type="entry name" value="5-3_exonucl_a-hlix_arch_N"/>
</dbReference>
<evidence type="ECO:0000256" key="4">
    <source>
        <dbReference type="ARBA" id="ARBA00022695"/>
    </source>
</evidence>
<dbReference type="GO" id="GO:0006261">
    <property type="term" value="P:DNA-templated DNA replication"/>
    <property type="evidence" value="ECO:0007669"/>
    <property type="project" value="InterPro"/>
</dbReference>
<dbReference type="CDD" id="cd09859">
    <property type="entry name" value="PIN_53EXO"/>
    <property type="match status" value="1"/>
</dbReference>
<keyword evidence="11" id="KW-0238">DNA-binding</keyword>
<dbReference type="InterPro" id="IPR036279">
    <property type="entry name" value="5-3_exonuclease_C_sf"/>
</dbReference>
<name>A0A1G1WRY0_9BACT</name>
<proteinExistence type="inferred from homology"/>
<dbReference type="GO" id="GO:0003887">
    <property type="term" value="F:DNA-directed DNA polymerase activity"/>
    <property type="evidence" value="ECO:0007669"/>
    <property type="project" value="UniProtKB-KW"/>
</dbReference>
<organism evidence="16 17">
    <name type="scientific">Candidatus Woykebacteria bacterium RIFCSPHIGHO2_12_FULL_45_10</name>
    <dbReference type="NCBI Taxonomy" id="1802603"/>
    <lineage>
        <taxon>Bacteria</taxon>
        <taxon>Candidatus Woykeibacteriota</taxon>
    </lineage>
</organism>
<evidence type="ECO:0000256" key="2">
    <source>
        <dbReference type="ARBA" id="ARBA00012417"/>
    </source>
</evidence>
<evidence type="ECO:0000256" key="8">
    <source>
        <dbReference type="ARBA" id="ARBA00022801"/>
    </source>
</evidence>
<dbReference type="Pfam" id="PF02739">
    <property type="entry name" value="5_3_exonuc_N"/>
    <property type="match status" value="1"/>
</dbReference>
<evidence type="ECO:0000256" key="11">
    <source>
        <dbReference type="ARBA" id="ARBA00023125"/>
    </source>
</evidence>
<dbReference type="Pfam" id="PF01367">
    <property type="entry name" value="5_3_exonuc"/>
    <property type="match status" value="1"/>
</dbReference>
<dbReference type="PANTHER" id="PTHR10133">
    <property type="entry name" value="DNA POLYMERASE I"/>
    <property type="match status" value="1"/>
</dbReference>
<dbReference type="InterPro" id="IPR002298">
    <property type="entry name" value="DNA_polymerase_A"/>
</dbReference>
<evidence type="ECO:0000256" key="1">
    <source>
        <dbReference type="ARBA" id="ARBA00007705"/>
    </source>
</evidence>
<evidence type="ECO:0000256" key="9">
    <source>
        <dbReference type="ARBA" id="ARBA00022839"/>
    </source>
</evidence>
<comment type="similarity">
    <text evidence="1">Belongs to the DNA polymerase type-A family.</text>
</comment>
<dbReference type="Gene3D" id="1.20.1060.10">
    <property type="entry name" value="Taq DNA Polymerase, Chain T, domain 4"/>
    <property type="match status" value="1"/>
</dbReference>
<keyword evidence="3" id="KW-0808">Transferase</keyword>
<keyword evidence="8" id="KW-0378">Hydrolase</keyword>
<dbReference type="FunFam" id="1.10.150.20:FF:000002">
    <property type="entry name" value="DNA polymerase I"/>
    <property type="match status" value="1"/>
</dbReference>
<dbReference type="PRINTS" id="PR00868">
    <property type="entry name" value="DNAPOLI"/>
</dbReference>
<dbReference type="SMART" id="SM00482">
    <property type="entry name" value="POLAc"/>
    <property type="match status" value="1"/>
</dbReference>
<dbReference type="SUPFAM" id="SSF56672">
    <property type="entry name" value="DNA/RNA polymerases"/>
    <property type="match status" value="1"/>
</dbReference>
<evidence type="ECO:0000256" key="5">
    <source>
        <dbReference type="ARBA" id="ARBA00022705"/>
    </source>
</evidence>
<dbReference type="InterPro" id="IPR029060">
    <property type="entry name" value="PIN-like_dom_sf"/>
</dbReference>
<dbReference type="Gene3D" id="3.40.50.1010">
    <property type="entry name" value="5'-nuclease"/>
    <property type="match status" value="1"/>
</dbReference>
<comment type="caution">
    <text evidence="16">The sequence shown here is derived from an EMBL/GenBank/DDBJ whole genome shotgun (WGS) entry which is preliminary data.</text>
</comment>
<keyword evidence="7" id="KW-0227">DNA damage</keyword>
<evidence type="ECO:0000256" key="3">
    <source>
        <dbReference type="ARBA" id="ARBA00022679"/>
    </source>
</evidence>
<dbReference type="Gene3D" id="1.10.150.20">
    <property type="entry name" value="5' to 3' exonuclease, C-terminal subdomain"/>
    <property type="match status" value="2"/>
</dbReference>
<evidence type="ECO:0000259" key="15">
    <source>
        <dbReference type="SMART" id="SM00482"/>
    </source>
</evidence>
<feature type="domain" description="5'-3' exonuclease" evidence="14">
    <location>
        <begin position="2"/>
        <end position="258"/>
    </location>
</feature>
<dbReference type="InterPro" id="IPR002421">
    <property type="entry name" value="5-3_exonuclease"/>
</dbReference>
<keyword evidence="9" id="KW-0269">Exonuclease</keyword>
<dbReference type="InterPro" id="IPR008918">
    <property type="entry name" value="HhH2"/>
</dbReference>
<evidence type="ECO:0000256" key="10">
    <source>
        <dbReference type="ARBA" id="ARBA00022932"/>
    </source>
</evidence>
<dbReference type="Gene3D" id="3.30.70.370">
    <property type="match status" value="1"/>
</dbReference>
<evidence type="ECO:0000259" key="14">
    <source>
        <dbReference type="SMART" id="SM00475"/>
    </source>
</evidence>
<dbReference type="SUPFAM" id="SSF88723">
    <property type="entry name" value="PIN domain-like"/>
    <property type="match status" value="1"/>
</dbReference>
<dbReference type="SUPFAM" id="SSF47807">
    <property type="entry name" value="5' to 3' exonuclease, C-terminal subdomain"/>
    <property type="match status" value="1"/>
</dbReference>
<dbReference type="PROSITE" id="PS00447">
    <property type="entry name" value="DNA_POLYMERASE_A"/>
    <property type="match status" value="1"/>
</dbReference>
<dbReference type="Proteomes" id="UP000178068">
    <property type="component" value="Unassembled WGS sequence"/>
</dbReference>
<dbReference type="GO" id="GO:0006302">
    <property type="term" value="P:double-strand break repair"/>
    <property type="evidence" value="ECO:0007669"/>
    <property type="project" value="TreeGrafter"/>
</dbReference>
<dbReference type="SMART" id="SM00475">
    <property type="entry name" value="53EXOc"/>
    <property type="match status" value="1"/>
</dbReference>
<evidence type="ECO:0000313" key="17">
    <source>
        <dbReference type="Proteomes" id="UP000178068"/>
    </source>
</evidence>
<dbReference type="GO" id="GO:0003677">
    <property type="term" value="F:DNA binding"/>
    <property type="evidence" value="ECO:0007669"/>
    <property type="project" value="UniProtKB-KW"/>
</dbReference>
<dbReference type="PANTHER" id="PTHR10133:SF27">
    <property type="entry name" value="DNA POLYMERASE NU"/>
    <property type="match status" value="1"/>
</dbReference>
<dbReference type="InterPro" id="IPR043502">
    <property type="entry name" value="DNA/RNA_pol_sf"/>
</dbReference>
<keyword evidence="12" id="KW-0234">DNA repair</keyword>
<evidence type="ECO:0000256" key="12">
    <source>
        <dbReference type="ARBA" id="ARBA00023204"/>
    </source>
</evidence>
<dbReference type="CDD" id="cd09898">
    <property type="entry name" value="H3TH_53EXO"/>
    <property type="match status" value="1"/>
</dbReference>
<sequence>MSKLVLVDGHALFHRAFHAMPPLTTTKGELVNAVFGFTSMLLRVLNDIKPEYAVVCFDTAAPTFRHTEYTAYKAHRLAAPEQMHEQLPRVKEVVDSLNIPIFTLEGYEADDVIGTLANQAGDLEVLIVTGDRDSLQLVNKHIKSYMPGKSLSDIQIWDGERVKQKYGFEPRQLIDFKALAGDASDNIPGVRGVGEVTATRLIKEFGSIENIYKSLDKIPEKTRRLLAEDAENAVLSKKLATIDTASPIRLDLNKCILKDYDKSKAIELFKELEFNSLLTRLPGVNKGALKETPANKDQTELFRSEETVAPVKTENNQLEIILREMENYGVLVDKGYLEKLAKEIDSTIKNLEKGIYKSVGHEFNLNSPKQLSGVLFGELGLTPIRAGKDHASTDVETLTELAAAHPAVGLLLSYRELFKLKSTYVDALPPLLDKDNRLHTHYHLDATKTGRLSSTNPNLQNIPAKGEWGTRVREAFIAPKGSKLLSADYNQIELRVMAHLSGDENLKGIFNRNEDIHTRTASEILGKDPDSITKDDRRLAKVVNFGIMYGLSPFGLARQLKIDRSAAEEIIERYFNEFPRVKNWLDKTLAEAYEKGYVETLGGFRRYLIELKQGNQRVRAAGERQAINAPVQGTAADIIKVAMMELSTKLQAPNYKTKMILQVHDELVFEVPDKEVEQVFPIIKEAMEKTFKLDVPVVVEMKIGQNWGEMQVLTT</sequence>
<dbReference type="Pfam" id="PF00476">
    <property type="entry name" value="DNA_pol_A"/>
    <property type="match status" value="1"/>
</dbReference>
<keyword evidence="6" id="KW-0540">Nuclease</keyword>
<feature type="domain" description="DNA-directed DNA polymerase family A palm" evidence="15">
    <location>
        <begin position="469"/>
        <end position="675"/>
    </location>
</feature>
<comment type="catalytic activity">
    <reaction evidence="13">
        <text>DNA(n) + a 2'-deoxyribonucleoside 5'-triphosphate = DNA(n+1) + diphosphate</text>
        <dbReference type="Rhea" id="RHEA:22508"/>
        <dbReference type="Rhea" id="RHEA-COMP:17339"/>
        <dbReference type="Rhea" id="RHEA-COMP:17340"/>
        <dbReference type="ChEBI" id="CHEBI:33019"/>
        <dbReference type="ChEBI" id="CHEBI:61560"/>
        <dbReference type="ChEBI" id="CHEBI:173112"/>
        <dbReference type="EC" id="2.7.7.7"/>
    </reaction>
</comment>
<keyword evidence="4" id="KW-0548">Nucleotidyltransferase</keyword>
<evidence type="ECO:0000256" key="13">
    <source>
        <dbReference type="ARBA" id="ARBA00049244"/>
    </source>
</evidence>
<evidence type="ECO:0000313" key="16">
    <source>
        <dbReference type="EMBL" id="OGY30341.1"/>
    </source>
</evidence>
<dbReference type="EC" id="2.7.7.7" evidence="2"/>
<dbReference type="FunFam" id="1.20.1060.10:FF:000001">
    <property type="entry name" value="DNA polymerase I"/>
    <property type="match status" value="1"/>
</dbReference>
<dbReference type="InterPro" id="IPR020045">
    <property type="entry name" value="DNA_polI_H3TH"/>
</dbReference>